<dbReference type="GO" id="GO:0016413">
    <property type="term" value="F:O-acetyltransferase activity"/>
    <property type="evidence" value="ECO:0007669"/>
    <property type="project" value="TreeGrafter"/>
</dbReference>
<dbReference type="InterPro" id="IPR002656">
    <property type="entry name" value="Acyl_transf_3_dom"/>
</dbReference>
<dbReference type="AlphaFoldDB" id="A0A1V1V6R6"/>
<feature type="transmembrane region" description="Helical" evidence="7">
    <location>
        <begin position="179"/>
        <end position="197"/>
    </location>
</feature>
<reference evidence="10 12" key="3">
    <citation type="submission" date="2020-09" db="EMBL/GenBank/DDBJ databases">
        <title>Complete, closed and curated genome sequences of Photobacterium damselae subsp. piscicida isolates from Australia indicate localised evolution and additional plasmid-borne pathogenicity mechanisms.</title>
        <authorList>
            <person name="Baseggio L."/>
            <person name="Silayeva O."/>
            <person name="Buller N."/>
            <person name="Landos M."/>
            <person name="Engelstaedter J."/>
            <person name="Barnes A.C."/>
        </authorList>
    </citation>
    <scope>NUCLEOTIDE SEQUENCE [LARGE SCALE GENOMIC DNA]</scope>
    <source>
        <strain evidence="10 12">AS-16-0540-1</strain>
    </source>
</reference>
<keyword evidence="10" id="KW-0808">Transferase</keyword>
<evidence type="ECO:0000256" key="1">
    <source>
        <dbReference type="ARBA" id="ARBA00004651"/>
    </source>
</evidence>
<dbReference type="EMBL" id="CP061854">
    <property type="protein sequence ID" value="QOD56605.1"/>
    <property type="molecule type" value="Genomic_DNA"/>
</dbReference>
<feature type="domain" description="Acyltransferase 3" evidence="8">
    <location>
        <begin position="7"/>
        <end position="326"/>
    </location>
</feature>
<comment type="similarity">
    <text evidence="2">Belongs to the acyltransferase 3 family.</text>
</comment>
<evidence type="ECO:0000313" key="11">
    <source>
        <dbReference type="Proteomes" id="UP000218676"/>
    </source>
</evidence>
<feature type="transmembrane region" description="Helical" evidence="7">
    <location>
        <begin position="308"/>
        <end position="326"/>
    </location>
</feature>
<evidence type="ECO:0000256" key="7">
    <source>
        <dbReference type="SAM" id="Phobius"/>
    </source>
</evidence>
<dbReference type="RefSeq" id="WP_086957362.1">
    <property type="nucleotide sequence ID" value="NZ_AP018045.1"/>
</dbReference>
<feature type="transmembrane region" description="Helical" evidence="7">
    <location>
        <begin position="86"/>
        <end position="106"/>
    </location>
</feature>
<comment type="subcellular location">
    <subcellularLocation>
        <location evidence="1">Cell membrane</location>
        <topology evidence="1">Multi-pass membrane protein</topology>
    </subcellularLocation>
</comment>
<proteinExistence type="inferred from homology"/>
<dbReference type="Pfam" id="PF01757">
    <property type="entry name" value="Acyl_transf_3"/>
    <property type="match status" value="1"/>
</dbReference>
<dbReference type="Proteomes" id="UP000516656">
    <property type="component" value="Chromosome 1"/>
</dbReference>
<feature type="transmembrane region" description="Helical" evidence="7">
    <location>
        <begin position="41"/>
        <end position="66"/>
    </location>
</feature>
<dbReference type="GO" id="GO:0005886">
    <property type="term" value="C:plasma membrane"/>
    <property type="evidence" value="ECO:0007669"/>
    <property type="project" value="UniProtKB-SubCell"/>
</dbReference>
<evidence type="ECO:0000256" key="2">
    <source>
        <dbReference type="ARBA" id="ARBA00007400"/>
    </source>
</evidence>
<evidence type="ECO:0000313" key="12">
    <source>
        <dbReference type="Proteomes" id="UP000516656"/>
    </source>
</evidence>
<sequence length="337" mass="38641">MAAKKIWFFDLLRCVAAIAVVIIHVLGPYREQLGQISQFDWITAIIFNSFSRWAVPVFILISGALLLSNPKPIEANYFITRRVSKVLIPFVAWSLFYAGLAGVSLSGFDGAVSINLLKHAFTHETYYHLGFFYYFIPLYLLVPLFHFFVHRAEPSQVRAVIGVWLIFTLLFLLRVDGPWSNQYVLYSGYLLLGYGLYQYQRPKLVWLLPLGVVALLLTDWMVVHLSLAAGEYTVGRWLSYKTLNTVLIASLVFVGCRWWAEHCEWSVTAKQGISFISRYSLGVYLLHPLFLWPVIHLNWYFAPPLITIPFWTLVCGGLALLSSWLLSKSRYSAWLVP</sequence>
<evidence type="ECO:0000256" key="5">
    <source>
        <dbReference type="ARBA" id="ARBA00022989"/>
    </source>
</evidence>
<accession>A0A1V1V6R6</accession>
<keyword evidence="10" id="KW-0012">Acyltransferase</keyword>
<feature type="transmembrane region" description="Helical" evidence="7">
    <location>
        <begin position="7"/>
        <end position="29"/>
    </location>
</feature>
<dbReference type="PANTHER" id="PTHR40074">
    <property type="entry name" value="O-ACETYLTRANSFERASE WECH"/>
    <property type="match status" value="1"/>
</dbReference>
<dbReference type="GO" id="GO:0009246">
    <property type="term" value="P:enterobacterial common antigen biosynthetic process"/>
    <property type="evidence" value="ECO:0007669"/>
    <property type="project" value="TreeGrafter"/>
</dbReference>
<reference evidence="11" key="2">
    <citation type="submission" date="2017-05" db="EMBL/GenBank/DDBJ databases">
        <title>Whole genome sequence of fish pathogenic bacteria, Photobacterium damselae subsp. piscicida, strain 91-197, isolated from hybrid striped bass (Morone sp.) in USA.</title>
        <authorList>
            <person name="Teru Y."/>
            <person name="Hikima J."/>
            <person name="Kono T."/>
            <person name="Sakai M."/>
            <person name="Takano T."/>
            <person name="Hawke J.P."/>
            <person name="Takeyama H."/>
            <person name="Aoki T."/>
        </authorList>
    </citation>
    <scope>NUCLEOTIDE SEQUENCE [LARGE SCALE GENOMIC DNA]</scope>
    <source>
        <strain evidence="11">91-197</strain>
    </source>
</reference>
<evidence type="ECO:0000256" key="4">
    <source>
        <dbReference type="ARBA" id="ARBA00022692"/>
    </source>
</evidence>
<feature type="transmembrane region" description="Helical" evidence="7">
    <location>
        <begin position="204"/>
        <end position="223"/>
    </location>
</feature>
<feature type="transmembrane region" description="Helical" evidence="7">
    <location>
        <begin position="156"/>
        <end position="173"/>
    </location>
</feature>
<evidence type="ECO:0000313" key="9">
    <source>
        <dbReference type="EMBL" id="BAX54537.1"/>
    </source>
</evidence>
<feature type="transmembrane region" description="Helical" evidence="7">
    <location>
        <begin position="243"/>
        <end position="260"/>
    </location>
</feature>
<organism evidence="9 11">
    <name type="scientific">Photobacterium damsela subsp. piscicida</name>
    <name type="common">Pasteurella piscicida</name>
    <dbReference type="NCBI Taxonomy" id="38294"/>
    <lineage>
        <taxon>Bacteria</taxon>
        <taxon>Pseudomonadati</taxon>
        <taxon>Pseudomonadota</taxon>
        <taxon>Gammaproteobacteria</taxon>
        <taxon>Vibrionales</taxon>
        <taxon>Vibrionaceae</taxon>
        <taxon>Photobacterium</taxon>
    </lineage>
</organism>
<evidence type="ECO:0000256" key="6">
    <source>
        <dbReference type="ARBA" id="ARBA00023136"/>
    </source>
</evidence>
<feature type="transmembrane region" description="Helical" evidence="7">
    <location>
        <begin position="126"/>
        <end position="149"/>
    </location>
</feature>
<evidence type="ECO:0000313" key="10">
    <source>
        <dbReference type="EMBL" id="QOD56605.1"/>
    </source>
</evidence>
<name>A0A1V1V6R6_PHODP</name>
<keyword evidence="3" id="KW-1003">Cell membrane</keyword>
<gene>
    <name evidence="10" type="ORF">IC627_00430</name>
    <name evidence="9" type="ORF">PDPUS_1_03163</name>
</gene>
<evidence type="ECO:0000256" key="3">
    <source>
        <dbReference type="ARBA" id="ARBA00022475"/>
    </source>
</evidence>
<evidence type="ECO:0000259" key="8">
    <source>
        <dbReference type="Pfam" id="PF01757"/>
    </source>
</evidence>
<dbReference type="PANTHER" id="PTHR40074:SF2">
    <property type="entry name" value="O-ACETYLTRANSFERASE WECH"/>
    <property type="match status" value="1"/>
</dbReference>
<reference evidence="9" key="1">
    <citation type="journal article" date="2017" name="Genome Announc.">
        <title>Whole-Genome Sequence of Photobacterium damselae subsp. piscicida Strain 91-197, Isolated from Hybrid Striped Bass (Morone sp.) in the United States.</title>
        <authorList>
            <person name="Teru Y."/>
            <person name="Hikima J."/>
            <person name="Kono T."/>
            <person name="Sakai M."/>
            <person name="Takano T."/>
            <person name="Hawke J.P."/>
            <person name="Takeyama H."/>
            <person name="Aoki T."/>
        </authorList>
    </citation>
    <scope>NUCLEOTIDE SEQUENCE</scope>
    <source>
        <strain evidence="9">91-197</strain>
    </source>
</reference>
<dbReference type="EMBL" id="AP018045">
    <property type="protein sequence ID" value="BAX54537.1"/>
    <property type="molecule type" value="Genomic_DNA"/>
</dbReference>
<keyword evidence="5 7" id="KW-1133">Transmembrane helix</keyword>
<keyword evidence="4 7" id="KW-0812">Transmembrane</keyword>
<keyword evidence="6 7" id="KW-0472">Membrane</keyword>
<dbReference type="Proteomes" id="UP000218676">
    <property type="component" value="Chromosome 1"/>
</dbReference>
<protein>
    <submittedName>
        <fullName evidence="10">Acyltransferase</fullName>
    </submittedName>
    <submittedName>
        <fullName evidence="9">Inner membrane protein YiaH</fullName>
    </submittedName>
</protein>
<feature type="transmembrane region" description="Helical" evidence="7">
    <location>
        <begin position="281"/>
        <end position="302"/>
    </location>
</feature>